<dbReference type="GO" id="GO:0005829">
    <property type="term" value="C:cytosol"/>
    <property type="evidence" value="ECO:0007669"/>
    <property type="project" value="TreeGrafter"/>
</dbReference>
<dbReference type="GO" id="GO:0004641">
    <property type="term" value="F:phosphoribosylformylglycinamidine cyclo-ligase activity"/>
    <property type="evidence" value="ECO:0007669"/>
    <property type="project" value="InterPro"/>
</dbReference>
<dbReference type="InterPro" id="IPR036921">
    <property type="entry name" value="PurM-like_N_sf"/>
</dbReference>
<evidence type="ECO:0000313" key="13">
    <source>
        <dbReference type="Proteomes" id="UP001163046"/>
    </source>
</evidence>
<name>A0A9W9ZSB6_9CNID</name>
<dbReference type="InterPro" id="IPR036477">
    <property type="entry name" value="Formyl_transf_N_sf"/>
</dbReference>
<dbReference type="GO" id="GO:0004637">
    <property type="term" value="F:phosphoribosylamine-glycine ligase activity"/>
    <property type="evidence" value="ECO:0007669"/>
    <property type="project" value="InterPro"/>
</dbReference>
<dbReference type="Proteomes" id="UP001163046">
    <property type="component" value="Unassembled WGS sequence"/>
</dbReference>
<dbReference type="NCBIfam" id="TIGR00639">
    <property type="entry name" value="PurN"/>
    <property type="match status" value="1"/>
</dbReference>
<dbReference type="InterPro" id="IPR004607">
    <property type="entry name" value="GART"/>
</dbReference>
<comment type="pathway">
    <text evidence="1">Purine metabolism; IMP biosynthesis via de novo pathway; 5-amino-1-(5-phospho-D-ribosyl)imidazole from N(2)-formyl-N(1)-(5-phospho-D-ribosyl)glycinamide: step 2/2.</text>
</comment>
<dbReference type="SUPFAM" id="SSF51246">
    <property type="entry name" value="Rudiment single hybrid motif"/>
    <property type="match status" value="1"/>
</dbReference>
<feature type="region of interest" description="Disordered" evidence="10">
    <location>
        <begin position="505"/>
        <end position="526"/>
    </location>
</feature>
<dbReference type="Gene3D" id="3.30.1330.10">
    <property type="entry name" value="PurM-like, N-terminal domain"/>
    <property type="match status" value="1"/>
</dbReference>
<dbReference type="Gene3D" id="3.40.50.170">
    <property type="entry name" value="Formyl transferase, N-terminal domain"/>
    <property type="match status" value="1"/>
</dbReference>
<dbReference type="InterPro" id="IPR036676">
    <property type="entry name" value="PurM-like_C_sf"/>
</dbReference>
<dbReference type="AlphaFoldDB" id="A0A9W9ZSB6"/>
<dbReference type="PANTHER" id="PTHR10520">
    <property type="entry name" value="TRIFUNCTIONAL PURINE BIOSYNTHETIC PROTEIN ADENOSINE-3-RELATED"/>
    <property type="match status" value="1"/>
</dbReference>
<dbReference type="Pfam" id="PF00551">
    <property type="entry name" value="Formyl_trans_N"/>
    <property type="match status" value="1"/>
</dbReference>
<dbReference type="PROSITE" id="PS00373">
    <property type="entry name" value="GART"/>
    <property type="match status" value="1"/>
</dbReference>
<dbReference type="CDD" id="cd08645">
    <property type="entry name" value="FMT_core_GART"/>
    <property type="match status" value="1"/>
</dbReference>
<dbReference type="InterPro" id="IPR020560">
    <property type="entry name" value="PRibGlycinamide_synth_C-dom"/>
</dbReference>
<keyword evidence="9" id="KW-0464">Manganese</keyword>
<dbReference type="Pfam" id="PF00586">
    <property type="entry name" value="AIRS"/>
    <property type="match status" value="1"/>
</dbReference>
<dbReference type="NCBIfam" id="TIGR00878">
    <property type="entry name" value="purM"/>
    <property type="match status" value="1"/>
</dbReference>
<dbReference type="HAMAP" id="MF_01930">
    <property type="entry name" value="PurN"/>
    <property type="match status" value="1"/>
</dbReference>
<dbReference type="SUPFAM" id="SSF55326">
    <property type="entry name" value="PurM N-terminal domain-like"/>
    <property type="match status" value="1"/>
</dbReference>
<dbReference type="EMBL" id="MU825875">
    <property type="protein sequence ID" value="KAJ7386916.1"/>
    <property type="molecule type" value="Genomic_DNA"/>
</dbReference>
<comment type="caution">
    <text evidence="12">The sequence shown here is derived from an EMBL/GenBank/DDBJ whole genome shotgun (WGS) entry which is preliminary data.</text>
</comment>
<evidence type="ECO:0000259" key="11">
    <source>
        <dbReference type="SMART" id="SM01210"/>
    </source>
</evidence>
<evidence type="ECO:0000256" key="2">
    <source>
        <dbReference type="ARBA" id="ARBA00005054"/>
    </source>
</evidence>
<dbReference type="FunFam" id="3.90.650.10:FF:000007">
    <property type="entry name" value="Trifunctional purine biosynthetic protein adenosine-3"/>
    <property type="match status" value="1"/>
</dbReference>
<dbReference type="GO" id="GO:0005524">
    <property type="term" value="F:ATP binding"/>
    <property type="evidence" value="ECO:0007669"/>
    <property type="project" value="UniProtKB-KW"/>
</dbReference>
<accession>A0A9W9ZSB6</accession>
<dbReference type="Pfam" id="PF02769">
    <property type="entry name" value="AIRS_C"/>
    <property type="match status" value="1"/>
</dbReference>
<reference evidence="12" key="1">
    <citation type="submission" date="2023-01" db="EMBL/GenBank/DDBJ databases">
        <title>Genome assembly of the deep-sea coral Lophelia pertusa.</title>
        <authorList>
            <person name="Herrera S."/>
            <person name="Cordes E."/>
        </authorList>
    </citation>
    <scope>NUCLEOTIDE SEQUENCE</scope>
    <source>
        <strain evidence="12">USNM1676648</strain>
        <tissue evidence="12">Polyp</tissue>
    </source>
</reference>
<keyword evidence="13" id="KW-1185">Reference proteome</keyword>
<dbReference type="InterPro" id="IPR016188">
    <property type="entry name" value="PurM-like_N"/>
</dbReference>
<dbReference type="PANTHER" id="PTHR10520:SF12">
    <property type="entry name" value="TRIFUNCTIONAL PURINE BIOSYNTHETIC PROTEIN ADENOSINE-3"/>
    <property type="match status" value="1"/>
</dbReference>
<gene>
    <name evidence="12" type="ORF">OS493_006951</name>
</gene>
<evidence type="ECO:0000256" key="8">
    <source>
        <dbReference type="ARBA" id="ARBA00022840"/>
    </source>
</evidence>
<dbReference type="SUPFAM" id="SSF56042">
    <property type="entry name" value="PurM C-terminal domain-like"/>
    <property type="match status" value="1"/>
</dbReference>
<keyword evidence="7" id="KW-0658">Purine biosynthesis</keyword>
<evidence type="ECO:0000256" key="4">
    <source>
        <dbReference type="ARBA" id="ARBA00022598"/>
    </source>
</evidence>
<dbReference type="InterPro" id="IPR010918">
    <property type="entry name" value="PurM-like_C_dom"/>
</dbReference>
<dbReference type="InterPro" id="IPR002376">
    <property type="entry name" value="Formyl_transf_N"/>
</dbReference>
<evidence type="ECO:0000256" key="7">
    <source>
        <dbReference type="ARBA" id="ARBA00022755"/>
    </source>
</evidence>
<evidence type="ECO:0000313" key="12">
    <source>
        <dbReference type="EMBL" id="KAJ7386916.1"/>
    </source>
</evidence>
<evidence type="ECO:0000256" key="10">
    <source>
        <dbReference type="SAM" id="MobiDB-lite"/>
    </source>
</evidence>
<dbReference type="InterPro" id="IPR004733">
    <property type="entry name" value="PurM_cligase"/>
</dbReference>
<organism evidence="12 13">
    <name type="scientific">Desmophyllum pertusum</name>
    <dbReference type="NCBI Taxonomy" id="174260"/>
    <lineage>
        <taxon>Eukaryota</taxon>
        <taxon>Metazoa</taxon>
        <taxon>Cnidaria</taxon>
        <taxon>Anthozoa</taxon>
        <taxon>Hexacorallia</taxon>
        <taxon>Scleractinia</taxon>
        <taxon>Caryophylliina</taxon>
        <taxon>Caryophylliidae</taxon>
        <taxon>Desmophyllum</taxon>
    </lineage>
</organism>
<dbReference type="Gene3D" id="3.90.600.10">
    <property type="entry name" value="Phosphoribosylglycinamide synthetase, C-terminal domain"/>
    <property type="match status" value="1"/>
</dbReference>
<dbReference type="InterPro" id="IPR011054">
    <property type="entry name" value="Rudment_hybrid_motif"/>
</dbReference>
<dbReference type="Pfam" id="PF02843">
    <property type="entry name" value="GARS_C"/>
    <property type="match status" value="1"/>
</dbReference>
<dbReference type="FunFam" id="3.40.50.170:FF:000006">
    <property type="entry name" value="Trifunctional purine biosynthetic protein adenosine-3"/>
    <property type="match status" value="1"/>
</dbReference>
<dbReference type="FunFam" id="3.30.1330.10:FF:000001">
    <property type="entry name" value="Phosphoribosylformylglycinamidine cyclo-ligase"/>
    <property type="match status" value="1"/>
</dbReference>
<keyword evidence="5" id="KW-0808">Transferase</keyword>
<dbReference type="GO" id="GO:0006189">
    <property type="term" value="P:'de novo' IMP biosynthetic process"/>
    <property type="evidence" value="ECO:0007669"/>
    <property type="project" value="InterPro"/>
</dbReference>
<dbReference type="GO" id="GO:0004644">
    <property type="term" value="F:phosphoribosylglycinamide formyltransferase activity"/>
    <property type="evidence" value="ECO:0007669"/>
    <property type="project" value="InterPro"/>
</dbReference>
<dbReference type="OrthoDB" id="2018833at2759"/>
<evidence type="ECO:0000256" key="6">
    <source>
        <dbReference type="ARBA" id="ARBA00022741"/>
    </source>
</evidence>
<dbReference type="Gene3D" id="3.90.650.10">
    <property type="entry name" value="PurM-like C-terminal domain"/>
    <property type="match status" value="1"/>
</dbReference>
<proteinExistence type="inferred from homology"/>
<comment type="pathway">
    <text evidence="2">Purine metabolism; IMP biosynthesis via de novo pathway; N(2)-formyl-N(1)-(5-phospho-D-ribosyl)glycinamide from N(1)-(5-phospho-D-ribosyl)glycinamide (10-formyl THF route): step 1/1.</text>
</comment>
<keyword evidence="8" id="KW-0067">ATP-binding</keyword>
<feature type="domain" description="Phosphoribosylglycinamide synthetase C-domain" evidence="11">
    <location>
        <begin position="32"/>
        <end position="130"/>
    </location>
</feature>
<evidence type="ECO:0000256" key="9">
    <source>
        <dbReference type="ARBA" id="ARBA00023211"/>
    </source>
</evidence>
<dbReference type="CDD" id="cd02196">
    <property type="entry name" value="PurM"/>
    <property type="match status" value="1"/>
</dbReference>
<dbReference type="InterPro" id="IPR037123">
    <property type="entry name" value="PRibGlycinamide_synth_C_sf"/>
</dbReference>
<comment type="subunit">
    <text evidence="3">Homodimer.</text>
</comment>
<protein>
    <recommendedName>
        <fullName evidence="11">Phosphoribosylglycinamide synthetase C-domain domain-containing protein</fullName>
    </recommendedName>
</protein>
<keyword evidence="4" id="KW-0436">Ligase</keyword>
<dbReference type="InterPro" id="IPR001555">
    <property type="entry name" value="GART_AS"/>
</dbReference>
<dbReference type="FunFam" id="3.90.600.10:FF:000001">
    <property type="entry name" value="Trifunctional purine biosynthetic protein adenosine-3"/>
    <property type="match status" value="1"/>
</dbReference>
<sequence>MPLLKSDLYATLMECVNGDLSLSLPLWHVDRYAVGVVVASGGYPSAVKKGCVIQGLNNLENLDNVVVFHAGTAIKQNEGEETVVTSGGRVMAIVGLAQHIEDAQKTAYESIKKIDFDGIQYRNDIASRACKPKGLMYSDAGVDIDAGNLLVKAIKPLAASTARTGCTADLGGFGGFFDLKAAGYTDPLLISGTDGVGTKLKIAQAVGMHSSVGIDLVAMCVNDILAHGAEPLYFLDYFATGRLDVGVAKEVIRGIAQGCSQAGCALLGGETAEMPGMYSSGEYDIAGFAVGAVERDKVLPRSQTITADDVIIGLASSGIHSNGFSLVRRIIDNSGLSYSSPSPFTTTEGLQSVTKLGEALLAPTRIYCSAVLPLMHDGKVKAFAHITGGGLTENIPRVLPSGVGVSLDASLWTMPPVFGWLFGQGNVPTQEMARTFNCGIGAVLIVGKDIADSVMEHFKASDEQAWIIGKVTECTDDSNRVVVKNLEDVLCESAAKADIKGQNITSRSVNGPVKRPKLSNGQTQQHKKGQEMKVGVLISGSGTNLQALIDHSLQRDSCAKIALVISNVPGVQGLTRAETAGIPTKVIKHKEFKSRLDFDMAVHGALEEAGVELVCLAGFMRIVTGEFVRKWHGRLLNIHPSLLPSFKGMHAHQLVLEAGVCISGCTVHFVEEEVDAGAIVTQEAVPVLYGDTVETLQERVKCAEHRAYPRAMELLASGRIKLNDDNKVQWMW</sequence>
<dbReference type="HAMAP" id="MF_00741">
    <property type="entry name" value="AIRS"/>
    <property type="match status" value="1"/>
</dbReference>
<dbReference type="GO" id="GO:0046084">
    <property type="term" value="P:adenine biosynthetic process"/>
    <property type="evidence" value="ECO:0007669"/>
    <property type="project" value="TreeGrafter"/>
</dbReference>
<evidence type="ECO:0000256" key="5">
    <source>
        <dbReference type="ARBA" id="ARBA00022679"/>
    </source>
</evidence>
<evidence type="ECO:0000256" key="3">
    <source>
        <dbReference type="ARBA" id="ARBA00011738"/>
    </source>
</evidence>
<dbReference type="SUPFAM" id="SSF53328">
    <property type="entry name" value="Formyltransferase"/>
    <property type="match status" value="1"/>
</dbReference>
<dbReference type="SMART" id="SM01210">
    <property type="entry name" value="GARS_C"/>
    <property type="match status" value="1"/>
</dbReference>
<evidence type="ECO:0000256" key="1">
    <source>
        <dbReference type="ARBA" id="ARBA00004686"/>
    </source>
</evidence>
<keyword evidence="6" id="KW-0547">Nucleotide-binding</keyword>